<name>A0A2S4PSD4_9PEZI</name>
<sequence length="214" mass="24871">MVIPDIFTLGTYIKQFFEGSEREGMLHSQWNEKSLFSMITEYLEAPKNQGPSNLYRSEEIIYSKLVDSCKAHPATNIACSTTPIEDTSIEFINCAMEKNSKPYVLHLETSVIMKEPSSYENDTNFEKRDGGPHSWTTHYQFLKFQSCVYLPLLITDKAICIKIYQSIPKPQRQRIRGYRIECERTNALNHKEMLEECNQRFFDKAGAVMAKRMQ</sequence>
<dbReference type="OrthoDB" id="5269073at2759"/>
<accession>A0A2S4PSD4</accession>
<dbReference type="AlphaFoldDB" id="A0A2S4PSD4"/>
<comment type="caution">
    <text evidence="1">The sequence shown here is derived from an EMBL/GenBank/DDBJ whole genome shotgun (WGS) entry which is preliminary data.</text>
</comment>
<evidence type="ECO:0000313" key="1">
    <source>
        <dbReference type="EMBL" id="POS84941.1"/>
    </source>
</evidence>
<reference evidence="1 2" key="1">
    <citation type="submission" date="2017-10" db="EMBL/GenBank/DDBJ databases">
        <title>Development of genomic resources for the powdery mildew, Erysiphe pulchra.</title>
        <authorList>
            <person name="Wadl P.A."/>
            <person name="Mack B.M."/>
            <person name="Moore G."/>
            <person name="Beltz S.B."/>
        </authorList>
    </citation>
    <scope>NUCLEOTIDE SEQUENCE [LARGE SCALE GENOMIC DNA]</scope>
    <source>
        <strain evidence="1">Cflorida</strain>
    </source>
</reference>
<dbReference type="EMBL" id="PEDP01000794">
    <property type="protein sequence ID" value="POS84941.1"/>
    <property type="molecule type" value="Genomic_DNA"/>
</dbReference>
<keyword evidence="2" id="KW-1185">Reference proteome</keyword>
<dbReference type="Proteomes" id="UP000237438">
    <property type="component" value="Unassembled WGS sequence"/>
</dbReference>
<evidence type="ECO:0000313" key="2">
    <source>
        <dbReference type="Proteomes" id="UP000237438"/>
    </source>
</evidence>
<gene>
    <name evidence="1" type="ORF">EPUL_005598</name>
</gene>
<organism evidence="1 2">
    <name type="scientific">Erysiphe pulchra</name>
    <dbReference type="NCBI Taxonomy" id="225359"/>
    <lineage>
        <taxon>Eukaryota</taxon>
        <taxon>Fungi</taxon>
        <taxon>Dikarya</taxon>
        <taxon>Ascomycota</taxon>
        <taxon>Pezizomycotina</taxon>
        <taxon>Leotiomycetes</taxon>
        <taxon>Erysiphales</taxon>
        <taxon>Erysiphaceae</taxon>
        <taxon>Erysiphe</taxon>
    </lineage>
</organism>
<protein>
    <submittedName>
        <fullName evidence="1">Uncharacterized protein</fullName>
    </submittedName>
</protein>
<proteinExistence type="predicted"/>